<protein>
    <submittedName>
        <fullName evidence="1">Uncharacterized protein</fullName>
    </submittedName>
</protein>
<organism evidence="1">
    <name type="scientific">Hyperionvirus sp</name>
    <dbReference type="NCBI Taxonomy" id="2487770"/>
    <lineage>
        <taxon>Viruses</taxon>
        <taxon>Varidnaviria</taxon>
        <taxon>Bamfordvirae</taxon>
        <taxon>Nucleocytoviricota</taxon>
        <taxon>Megaviricetes</taxon>
        <taxon>Imitervirales</taxon>
        <taxon>Mimiviridae</taxon>
        <taxon>Klosneuvirinae</taxon>
    </lineage>
</organism>
<dbReference type="InterPro" id="IPR015943">
    <property type="entry name" value="WD40/YVTN_repeat-like_dom_sf"/>
</dbReference>
<gene>
    <name evidence="1" type="ORF">Hyperionvirus40_6</name>
</gene>
<reference evidence="1" key="1">
    <citation type="submission" date="2018-10" db="EMBL/GenBank/DDBJ databases">
        <title>Hidden diversity of soil giant viruses.</title>
        <authorList>
            <person name="Schulz F."/>
            <person name="Alteio L."/>
            <person name="Goudeau D."/>
            <person name="Ryan E.M."/>
            <person name="Malmstrom R.R."/>
            <person name="Blanchard J."/>
            <person name="Woyke T."/>
        </authorList>
    </citation>
    <scope>NUCLEOTIDE SEQUENCE</scope>
    <source>
        <strain evidence="1">HYV1</strain>
    </source>
</reference>
<dbReference type="SUPFAM" id="SSF63825">
    <property type="entry name" value="YWTD domain"/>
    <property type="match status" value="1"/>
</dbReference>
<evidence type="ECO:0000313" key="1">
    <source>
        <dbReference type="EMBL" id="AYV84802.1"/>
    </source>
</evidence>
<proteinExistence type="predicted"/>
<name>A0A3G5ACC4_9VIRU</name>
<dbReference type="Gene3D" id="2.130.10.10">
    <property type="entry name" value="YVTN repeat-like/Quinoprotein amine dehydrogenase"/>
    <property type="match status" value="1"/>
</dbReference>
<dbReference type="EMBL" id="MK072422">
    <property type="protein sequence ID" value="AYV84802.1"/>
    <property type="molecule type" value="Genomic_DNA"/>
</dbReference>
<accession>A0A3G5ACC4</accession>
<sequence>MPNSIVAKSLTVTMTNDTRDNKIKVYNTETHSLLQSMRTGGKGGVAGNAFGIKQFKNKLLAVVNYGSGTVSVFKRKGDKLFFYKKVSTSSSPVSIDFGFNHMYVAGVTTVDSFSLECFERDGTVQLVLEQGGGPGVGSTSQVGVVKKELLVTLKNDPNPGTVDVITLRDDGSVSGKVTPVLAPPGTRAPFGFNVFKDGTALITLAHTNNLGLFRDNDFVDSIKLDQNAPCWATALGKYAFIINAGSQTISRVVSTGENIFIDAEVAASISSGNPADADQKGGNLVVVDHDTTTSHLNFFRVNEFGQLFSQGELPVDVNVPNANGVAIMSR</sequence>